<reference evidence="1" key="2">
    <citation type="submission" date="2025-08" db="UniProtKB">
        <authorList>
            <consortium name="Ensembl"/>
        </authorList>
    </citation>
    <scope>IDENTIFICATION</scope>
</reference>
<reference evidence="2" key="1">
    <citation type="submission" date="2018-06" db="EMBL/GenBank/DDBJ databases">
        <title>Genome assembly of Danube salmon.</title>
        <authorList>
            <person name="Macqueen D.J."/>
            <person name="Gundappa M.K."/>
        </authorList>
    </citation>
    <scope>NUCLEOTIDE SEQUENCE [LARGE SCALE GENOMIC DNA]</scope>
</reference>
<sequence length="144" mass="16359">MTRCVYRCNTLFSVQDNSAWGSGMDEQIMHWATSRPEDWHLGGKCDVFLWGAGRHGQLAEAGRNILVPTTAPSFSQAQQVERHNQSIKCIYKALLTSADVTECCTETQPKTPNSKQCRCRSTVARKYSLERTEPRKKHKRGTRL</sequence>
<proteinExistence type="predicted"/>
<protein>
    <submittedName>
        <fullName evidence="1">Uncharacterized protein</fullName>
    </submittedName>
</protein>
<reference evidence="1" key="3">
    <citation type="submission" date="2025-09" db="UniProtKB">
        <authorList>
            <consortium name="Ensembl"/>
        </authorList>
    </citation>
    <scope>IDENTIFICATION</scope>
</reference>
<accession>A0A4W5MVK1</accession>
<organism evidence="1 2">
    <name type="scientific">Hucho hucho</name>
    <name type="common">huchen</name>
    <dbReference type="NCBI Taxonomy" id="62062"/>
    <lineage>
        <taxon>Eukaryota</taxon>
        <taxon>Metazoa</taxon>
        <taxon>Chordata</taxon>
        <taxon>Craniata</taxon>
        <taxon>Vertebrata</taxon>
        <taxon>Euteleostomi</taxon>
        <taxon>Actinopterygii</taxon>
        <taxon>Neopterygii</taxon>
        <taxon>Teleostei</taxon>
        <taxon>Protacanthopterygii</taxon>
        <taxon>Salmoniformes</taxon>
        <taxon>Salmonidae</taxon>
        <taxon>Salmoninae</taxon>
        <taxon>Hucho</taxon>
    </lineage>
</organism>
<dbReference type="Ensembl" id="ENSHHUT00000043488.1">
    <property type="protein sequence ID" value="ENSHHUP00000041888.1"/>
    <property type="gene ID" value="ENSHHUG00000025857.1"/>
</dbReference>
<name>A0A4W5MVK1_9TELE</name>
<dbReference type="AlphaFoldDB" id="A0A4W5MVK1"/>
<evidence type="ECO:0000313" key="1">
    <source>
        <dbReference type="Ensembl" id="ENSHHUP00000041888.1"/>
    </source>
</evidence>
<keyword evidence="2" id="KW-1185">Reference proteome</keyword>
<evidence type="ECO:0000313" key="2">
    <source>
        <dbReference type="Proteomes" id="UP000314982"/>
    </source>
</evidence>
<dbReference type="Proteomes" id="UP000314982">
    <property type="component" value="Unassembled WGS sequence"/>
</dbReference>